<organism evidence="5 6">
    <name type="scientific">Plectus sambesii</name>
    <dbReference type="NCBI Taxonomy" id="2011161"/>
    <lineage>
        <taxon>Eukaryota</taxon>
        <taxon>Metazoa</taxon>
        <taxon>Ecdysozoa</taxon>
        <taxon>Nematoda</taxon>
        <taxon>Chromadorea</taxon>
        <taxon>Plectida</taxon>
        <taxon>Plectina</taxon>
        <taxon>Plectoidea</taxon>
        <taxon>Plectidae</taxon>
        <taxon>Plectus</taxon>
    </lineage>
</organism>
<dbReference type="AlphaFoldDB" id="A0A914UMX5"/>
<dbReference type="PROSITE" id="PS51450">
    <property type="entry name" value="LRR"/>
    <property type="match status" value="4"/>
</dbReference>
<keyword evidence="5" id="KW-1185">Reference proteome</keyword>
<evidence type="ECO:0000256" key="1">
    <source>
        <dbReference type="ARBA" id="ARBA00022614"/>
    </source>
</evidence>
<dbReference type="InterPro" id="IPR003591">
    <property type="entry name" value="Leu-rich_rpt_typical-subtyp"/>
</dbReference>
<dbReference type="WBParaSite" id="PSAMB.scaffold11034size3647.g33809.t1">
    <property type="protein sequence ID" value="PSAMB.scaffold11034size3647.g33809.t1"/>
    <property type="gene ID" value="PSAMB.scaffold11034size3647.g33809"/>
</dbReference>
<evidence type="ECO:0000256" key="3">
    <source>
        <dbReference type="ARBA" id="ARBA00022737"/>
    </source>
</evidence>
<evidence type="ECO:0000313" key="5">
    <source>
        <dbReference type="Proteomes" id="UP000887566"/>
    </source>
</evidence>
<protein>
    <submittedName>
        <fullName evidence="6">LRRCT domain-containing protein</fullName>
    </submittedName>
</protein>
<dbReference type="InterPro" id="IPR032675">
    <property type="entry name" value="LRR_dom_sf"/>
</dbReference>
<dbReference type="SMART" id="SM00082">
    <property type="entry name" value="LRRCT"/>
    <property type="match status" value="1"/>
</dbReference>
<name>A0A914UMX5_9BILA</name>
<evidence type="ECO:0000313" key="6">
    <source>
        <dbReference type="WBParaSite" id="PSAMB.scaffold11034size3647.g33809.t1"/>
    </source>
</evidence>
<dbReference type="InterPro" id="IPR000483">
    <property type="entry name" value="Cys-rich_flank_reg_C"/>
</dbReference>
<dbReference type="Gene3D" id="3.80.10.10">
    <property type="entry name" value="Ribonuclease Inhibitor"/>
    <property type="match status" value="2"/>
</dbReference>
<evidence type="ECO:0000259" key="4">
    <source>
        <dbReference type="SMART" id="SM00082"/>
    </source>
</evidence>
<evidence type="ECO:0000256" key="2">
    <source>
        <dbReference type="ARBA" id="ARBA00022729"/>
    </source>
</evidence>
<keyword evidence="1" id="KW-0433">Leucine-rich repeat</keyword>
<reference evidence="6" key="1">
    <citation type="submission" date="2022-11" db="UniProtKB">
        <authorList>
            <consortium name="WormBaseParasite"/>
        </authorList>
    </citation>
    <scope>IDENTIFICATION</scope>
</reference>
<dbReference type="PANTHER" id="PTHR24366:SF165">
    <property type="entry name" value="LEUCINE-RICH TENDON-SPECIFIC PROTEIN, ISOFORM C"/>
    <property type="match status" value="1"/>
</dbReference>
<keyword evidence="3" id="KW-0677">Repeat</keyword>
<dbReference type="Proteomes" id="UP000887566">
    <property type="component" value="Unplaced"/>
</dbReference>
<sequence>MRTVKHLFDSEFRLNRKLHTIELVFGVLRRIDKAAFRGVEHSLTVLSLAYNRLRRLPEGTFAKLERLQTLDLSFNMFTDNPENASSPLNQALIRRSDWSLQQLNLAGNRLLVVPQRLIVPLRNLRVLNLAGNSIKNLKLDDFKSNVHLLDLNLQGNRIEYIDPKALAPLVKLRHLNLAANCLSQLSSSLHVPESLESINLSHNSIASLDYVQMSHLARLKTISLSSNYIRTPSASFLAGSRESLVSIDLNDNPLDCSCTLRPFIEWLSANKVTLSANTRCYYPEALRGQSLIDQVCWSRCEDDRRQSINFCA</sequence>
<feature type="domain" description="LRRCT" evidence="4">
    <location>
        <begin position="252"/>
        <end position="301"/>
    </location>
</feature>
<keyword evidence="2" id="KW-0732">Signal</keyword>
<accession>A0A914UMX5</accession>
<dbReference type="PANTHER" id="PTHR24366">
    <property type="entry name" value="IG(IMMUNOGLOBULIN) AND LRR(LEUCINE RICH REPEAT) DOMAINS"/>
    <property type="match status" value="1"/>
</dbReference>
<dbReference type="SUPFAM" id="SSF52058">
    <property type="entry name" value="L domain-like"/>
    <property type="match status" value="1"/>
</dbReference>
<dbReference type="Pfam" id="PF13855">
    <property type="entry name" value="LRR_8"/>
    <property type="match status" value="3"/>
</dbReference>
<proteinExistence type="predicted"/>
<dbReference type="InterPro" id="IPR001611">
    <property type="entry name" value="Leu-rich_rpt"/>
</dbReference>
<dbReference type="SMART" id="SM00369">
    <property type="entry name" value="LRR_TYP"/>
    <property type="match status" value="7"/>
</dbReference>